<proteinExistence type="predicted"/>
<dbReference type="AlphaFoldDB" id="A0A2T9YMF8"/>
<comment type="caution">
    <text evidence="3">The sequence shown here is derived from an EMBL/GenBank/DDBJ whole genome shotgun (WGS) entry which is preliminary data.</text>
</comment>
<feature type="region of interest" description="Disordered" evidence="1">
    <location>
        <begin position="101"/>
        <end position="145"/>
    </location>
</feature>
<evidence type="ECO:0000313" key="4">
    <source>
        <dbReference type="EMBL" id="PVU93534.1"/>
    </source>
</evidence>
<evidence type="ECO:0000313" key="5">
    <source>
        <dbReference type="Proteomes" id="UP000245383"/>
    </source>
</evidence>
<evidence type="ECO:0000256" key="1">
    <source>
        <dbReference type="SAM" id="MobiDB-lite"/>
    </source>
</evidence>
<accession>A0A2T9YMF8</accession>
<reference evidence="3 5" key="1">
    <citation type="journal article" date="2018" name="MBio">
        <title>Comparative Genomics Reveals the Core Gene Toolbox for the Fungus-Insect Symbiosis.</title>
        <authorList>
            <person name="Wang Y."/>
            <person name="Stata M."/>
            <person name="Wang W."/>
            <person name="Stajich J.E."/>
            <person name="White M.M."/>
            <person name="Moncalvo J.M."/>
        </authorList>
    </citation>
    <scope>NUCLEOTIDE SEQUENCE [LARGE SCALE GENOMIC DNA]</scope>
    <source>
        <strain evidence="3 5">SWE-8-4</strain>
    </source>
</reference>
<dbReference type="EMBL" id="MBFR01000125">
    <property type="protein sequence ID" value="PVU93534.1"/>
    <property type="molecule type" value="Genomic_DNA"/>
</dbReference>
<organism evidence="3 5">
    <name type="scientific">Smittium simulii</name>
    <dbReference type="NCBI Taxonomy" id="133385"/>
    <lineage>
        <taxon>Eukaryota</taxon>
        <taxon>Fungi</taxon>
        <taxon>Fungi incertae sedis</taxon>
        <taxon>Zoopagomycota</taxon>
        <taxon>Kickxellomycotina</taxon>
        <taxon>Harpellomycetes</taxon>
        <taxon>Harpellales</taxon>
        <taxon>Legeriomycetaceae</taxon>
        <taxon>Smittium</taxon>
    </lineage>
</organism>
<feature type="compositionally biased region" description="Low complexity" evidence="1">
    <location>
        <begin position="110"/>
        <end position="145"/>
    </location>
</feature>
<feature type="signal peptide" evidence="2">
    <location>
        <begin position="1"/>
        <end position="19"/>
    </location>
</feature>
<protein>
    <recommendedName>
        <fullName evidence="6">Extracellular membrane protein CFEM domain-containing protein</fullName>
    </recommendedName>
</protein>
<dbReference type="OrthoDB" id="5597238at2759"/>
<evidence type="ECO:0000256" key="2">
    <source>
        <dbReference type="SAM" id="SignalP"/>
    </source>
</evidence>
<dbReference type="EMBL" id="MBFR01000125">
    <property type="protein sequence ID" value="PVU93533.1"/>
    <property type="molecule type" value="Genomic_DNA"/>
</dbReference>
<feature type="chain" id="PRO_5036052027" description="Extracellular membrane protein CFEM domain-containing protein" evidence="2">
    <location>
        <begin position="20"/>
        <end position="167"/>
    </location>
</feature>
<evidence type="ECO:0000313" key="3">
    <source>
        <dbReference type="EMBL" id="PVU93533.1"/>
    </source>
</evidence>
<gene>
    <name evidence="4" type="ORF">BB561_003216</name>
    <name evidence="3" type="ORF">BB561_003217</name>
</gene>
<keyword evidence="5" id="KW-1185">Reference proteome</keyword>
<name>A0A2T9YMF8_9FUNG</name>
<evidence type="ECO:0008006" key="6">
    <source>
        <dbReference type="Google" id="ProtNLM"/>
    </source>
</evidence>
<dbReference type="Proteomes" id="UP000245383">
    <property type="component" value="Unassembled WGS sequence"/>
</dbReference>
<sequence>MKLFSFAAPLCLFALQAAAQTTSTGQNFTEQQKCVNSTCGGNYADLSCVAACFGVPNPNSDMVGKTNECYDECRKNGSTGAAADSCIDNCVKKFYNPEGSAVPQPAANPTATTTTTNTSQTGTKTSTNTSKTGSTSASSSKKSSATRPLNNYLFLSLFAIASVAFNL</sequence>
<keyword evidence="2" id="KW-0732">Signal</keyword>